<evidence type="ECO:0000313" key="2">
    <source>
        <dbReference type="EMBL" id="CAA9202992.1"/>
    </source>
</evidence>
<reference evidence="2 3" key="1">
    <citation type="submission" date="2020-02" db="EMBL/GenBank/DDBJ databases">
        <authorList>
            <person name="Criscuolo A."/>
        </authorList>
    </citation>
    <scope>NUCLEOTIDE SEQUENCE [LARGE SCALE GENOMIC DNA]</scope>
    <source>
        <strain evidence="2">CECT7796</strain>
    </source>
</reference>
<sequence>MTYTEKTNNSEMVSTISALERTSDILSVRHIKTYSFHRESRSKCLHKPRPKVLPLIRLCGNWLQEAGFIIDQDLTITVMKDMLVIRPTKEV</sequence>
<evidence type="ECO:0000313" key="3">
    <source>
        <dbReference type="Proteomes" id="UP000474567"/>
    </source>
</evidence>
<protein>
    <recommendedName>
        <fullName evidence="1">Toxin SymE-like domain-containing protein</fullName>
    </recommendedName>
</protein>
<dbReference type="Proteomes" id="UP000474567">
    <property type="component" value="Unassembled WGS sequence"/>
</dbReference>
<dbReference type="EMBL" id="CADCST010000156">
    <property type="protein sequence ID" value="CAA9202992.1"/>
    <property type="molecule type" value="Genomic_DNA"/>
</dbReference>
<evidence type="ECO:0000259" key="1">
    <source>
        <dbReference type="Pfam" id="PF08845"/>
    </source>
</evidence>
<dbReference type="InterPro" id="IPR014944">
    <property type="entry name" value="Toxin_SymE-like"/>
</dbReference>
<gene>
    <name evidence="2" type="ORF">FLACOL7796_04551</name>
</gene>
<proteinExistence type="predicted"/>
<accession>A0ABM8KPT6</accession>
<keyword evidence="3" id="KW-1185">Reference proteome</keyword>
<comment type="caution">
    <text evidence="2">The sequence shown here is derived from an EMBL/GenBank/DDBJ whole genome shotgun (WGS) entry which is preliminary data.</text>
</comment>
<dbReference type="Pfam" id="PF08845">
    <property type="entry name" value="SymE_toxin"/>
    <property type="match status" value="1"/>
</dbReference>
<name>A0ABM8KPT6_9FLAO</name>
<organism evidence="2 3">
    <name type="scientific">Flavobacterium collinsii</name>
    <dbReference type="NCBI Taxonomy" id="1114861"/>
    <lineage>
        <taxon>Bacteria</taxon>
        <taxon>Pseudomonadati</taxon>
        <taxon>Bacteroidota</taxon>
        <taxon>Flavobacteriia</taxon>
        <taxon>Flavobacteriales</taxon>
        <taxon>Flavobacteriaceae</taxon>
        <taxon>Flavobacterium</taxon>
    </lineage>
</organism>
<feature type="domain" description="Toxin SymE-like" evidence="1">
    <location>
        <begin position="51"/>
        <end position="87"/>
    </location>
</feature>